<dbReference type="Proteomes" id="UP000521313">
    <property type="component" value="Unassembled WGS sequence"/>
</dbReference>
<evidence type="ECO:0008006" key="4">
    <source>
        <dbReference type="Google" id="ProtNLM"/>
    </source>
</evidence>
<organism evidence="2 3">
    <name type="scientific">Faecalicoccus acidiformans</name>
    <dbReference type="NCBI Taxonomy" id="915173"/>
    <lineage>
        <taxon>Bacteria</taxon>
        <taxon>Bacillati</taxon>
        <taxon>Bacillota</taxon>
        <taxon>Erysipelotrichia</taxon>
        <taxon>Erysipelotrichales</taxon>
        <taxon>Erysipelotrichaceae</taxon>
        <taxon>Faecalicoccus</taxon>
    </lineage>
</organism>
<evidence type="ECO:0000256" key="1">
    <source>
        <dbReference type="SAM" id="MobiDB-lite"/>
    </source>
</evidence>
<dbReference type="PROSITE" id="PS51257">
    <property type="entry name" value="PROKAR_LIPOPROTEIN"/>
    <property type="match status" value="1"/>
</dbReference>
<evidence type="ECO:0000313" key="3">
    <source>
        <dbReference type="Proteomes" id="UP000521313"/>
    </source>
</evidence>
<dbReference type="AlphaFoldDB" id="A0A7W8D1B2"/>
<reference evidence="2 3" key="1">
    <citation type="submission" date="2020-08" db="EMBL/GenBank/DDBJ databases">
        <title>Genomic Encyclopedia of Type Strains, Phase IV (KMG-IV): sequencing the most valuable type-strain genomes for metagenomic binning, comparative biology and taxonomic classification.</title>
        <authorList>
            <person name="Goeker M."/>
        </authorList>
    </citation>
    <scope>NUCLEOTIDE SEQUENCE [LARGE SCALE GENOMIC DNA]</scope>
    <source>
        <strain evidence="2 3">DSM 26963</strain>
    </source>
</reference>
<dbReference type="EMBL" id="JACHHD010000015">
    <property type="protein sequence ID" value="MBB5185412.1"/>
    <property type="molecule type" value="Genomic_DNA"/>
</dbReference>
<protein>
    <recommendedName>
        <fullName evidence="4">Pesticidal crystal protein Cry22Aa Ig-like domain-containing protein</fullName>
    </recommendedName>
</protein>
<feature type="compositionally biased region" description="Basic and acidic residues" evidence="1">
    <location>
        <begin position="176"/>
        <end position="194"/>
    </location>
</feature>
<dbReference type="RefSeq" id="WP_183376349.1">
    <property type="nucleotide sequence ID" value="NZ_JACHHD010000015.1"/>
</dbReference>
<feature type="region of interest" description="Disordered" evidence="1">
    <location>
        <begin position="176"/>
        <end position="197"/>
    </location>
</feature>
<evidence type="ECO:0000313" key="2">
    <source>
        <dbReference type="EMBL" id="MBB5185412.1"/>
    </source>
</evidence>
<dbReference type="InterPro" id="IPR013783">
    <property type="entry name" value="Ig-like_fold"/>
</dbReference>
<gene>
    <name evidence="2" type="ORF">HNQ43_001469</name>
</gene>
<proteinExistence type="predicted"/>
<comment type="caution">
    <text evidence="2">The sequence shown here is derived from an EMBL/GenBank/DDBJ whole genome shotgun (WGS) entry which is preliminary data.</text>
</comment>
<name>A0A7W8D1B2_9FIRM</name>
<accession>A0A7W8D1B2</accession>
<sequence>MKKVNLFFSVLIASSLLGCARTIEFKDETSHVEYGEKINNDDIKGMLANPEVLPEKYAVKLDGKDIDHNKIYDIGNYTLTIEYDDVSLDHSIEVSDTKAPTITQNTSDIEINKQIDLKSLFTVKDENSVEYSVEGNVDFAKTGTYTITVKAEDSEGNKTNSDFDIRVRDYKAEEAAKQAEEQKKAEEERAAREEELADDAENAAYDYIALYYPDISFGVDEMLQSYTTNMGDEYVVQFPCKIENVFGEETRHSLVVYVAVENNEIKGVSRIALDGEQIK</sequence>
<dbReference type="Gene3D" id="2.60.40.10">
    <property type="entry name" value="Immunoglobulins"/>
    <property type="match status" value="1"/>
</dbReference>